<dbReference type="Proteomes" id="UP000710849">
    <property type="component" value="Unassembled WGS sequence"/>
</dbReference>
<organism evidence="2 3">
    <name type="scientific">Botrytis byssoidea</name>
    <dbReference type="NCBI Taxonomy" id="139641"/>
    <lineage>
        <taxon>Eukaryota</taxon>
        <taxon>Fungi</taxon>
        <taxon>Dikarya</taxon>
        <taxon>Ascomycota</taxon>
        <taxon>Pezizomycotina</taxon>
        <taxon>Leotiomycetes</taxon>
        <taxon>Helotiales</taxon>
        <taxon>Sclerotiniaceae</taxon>
        <taxon>Botrytis</taxon>
    </lineage>
</organism>
<proteinExistence type="predicted"/>
<evidence type="ECO:0000313" key="2">
    <source>
        <dbReference type="EMBL" id="KAF7927402.1"/>
    </source>
</evidence>
<reference evidence="2 3" key="1">
    <citation type="journal article" date="2020" name="Genome Biol. Evol.">
        <title>Comparative genomics of Sclerotiniaceae.</title>
        <authorList>
            <person name="Valero Jimenez C.A."/>
            <person name="Steentjes M."/>
            <person name="Scholten O.E."/>
            <person name="Van Kan J.A.L."/>
        </authorList>
    </citation>
    <scope>NUCLEOTIDE SEQUENCE [LARGE SCALE GENOMIC DNA]</scope>
    <source>
        <strain evidence="2 3">MUCL 94</strain>
    </source>
</reference>
<feature type="region of interest" description="Disordered" evidence="1">
    <location>
        <begin position="1"/>
        <end position="24"/>
    </location>
</feature>
<sequence>MCSGYKRVTNCTTHQRGNRKSEDREYKNNHWEELNVGIIARRIAHTHLPLSAINPETNHPSFATLHPSGAYWPDLHFHQKNFDRKSYKPLKFIADFYCPTFDFH</sequence>
<name>A0A9P5I4Z1_9HELO</name>
<accession>A0A9P5I4Z1</accession>
<evidence type="ECO:0000256" key="1">
    <source>
        <dbReference type="SAM" id="MobiDB-lite"/>
    </source>
</evidence>
<comment type="caution">
    <text evidence="2">The sequence shown here is derived from an EMBL/GenBank/DDBJ whole genome shotgun (WGS) entry which is preliminary data.</text>
</comment>
<dbReference type="EMBL" id="RCSW01000025">
    <property type="protein sequence ID" value="KAF7927402.1"/>
    <property type="molecule type" value="Genomic_DNA"/>
</dbReference>
<evidence type="ECO:0000313" key="3">
    <source>
        <dbReference type="Proteomes" id="UP000710849"/>
    </source>
</evidence>
<dbReference type="GeneID" id="62153665"/>
<keyword evidence="3" id="KW-1185">Reference proteome</keyword>
<dbReference type="RefSeq" id="XP_038728638.1">
    <property type="nucleotide sequence ID" value="XM_038880592.1"/>
</dbReference>
<gene>
    <name evidence="2" type="ORF">EAE97_010077</name>
</gene>
<protein>
    <submittedName>
        <fullName evidence="2">Uncharacterized protein</fullName>
    </submittedName>
</protein>
<dbReference type="AlphaFoldDB" id="A0A9P5I4Z1"/>